<name>V2UQS1_9GAMM</name>
<reference evidence="1 2" key="1">
    <citation type="submission" date="2013-10" db="EMBL/GenBank/DDBJ databases">
        <title>The Genome Sequence of Acinetobacter brisouii CIP 110357.</title>
        <authorList>
            <consortium name="The Broad Institute Genomics Platform"/>
            <consortium name="The Broad Institute Genome Sequencing Center for Infectious Disease"/>
            <person name="Cerqueira G."/>
            <person name="Feldgarden M."/>
            <person name="Courvalin P."/>
            <person name="Grillot-Courvalin C."/>
            <person name="Clermont D."/>
            <person name="Rocha E."/>
            <person name="Yoon E.-J."/>
            <person name="Nemec A."/>
            <person name="Young S.K."/>
            <person name="Zeng Q."/>
            <person name="Gargeya S."/>
            <person name="Fitzgerald M."/>
            <person name="Abouelleil A."/>
            <person name="Alvarado L."/>
            <person name="Berlin A.M."/>
            <person name="Chapman S.B."/>
            <person name="Gainer-Dewar J."/>
            <person name="Goldberg J."/>
            <person name="Gnerre S."/>
            <person name="Griggs A."/>
            <person name="Gujja S."/>
            <person name="Hansen M."/>
            <person name="Howarth C."/>
            <person name="Imamovic A."/>
            <person name="Ireland A."/>
            <person name="Larimer J."/>
            <person name="McCowan C."/>
            <person name="Murphy C."/>
            <person name="Pearson M."/>
            <person name="Poon T.W."/>
            <person name="Priest M."/>
            <person name="Roberts A."/>
            <person name="Saif S."/>
            <person name="Shea T."/>
            <person name="Sykes S."/>
            <person name="Wortman J."/>
            <person name="Nusbaum C."/>
            <person name="Birren B."/>
        </authorList>
    </citation>
    <scope>NUCLEOTIDE SEQUENCE [LARGE SCALE GENOMIC DNA]</scope>
    <source>
        <strain evidence="1 2">CIP 110357</strain>
    </source>
</reference>
<proteinExistence type="predicted"/>
<dbReference type="STRING" id="396323.VH98_05465"/>
<protein>
    <recommendedName>
        <fullName evidence="3">Aminomethyltransferase folate-binding domain-containing protein</fullName>
    </recommendedName>
</protein>
<evidence type="ECO:0000313" key="1">
    <source>
        <dbReference type="EMBL" id="ESK51005.1"/>
    </source>
</evidence>
<evidence type="ECO:0008006" key="3">
    <source>
        <dbReference type="Google" id="ProtNLM"/>
    </source>
</evidence>
<keyword evidence="2" id="KW-1185">Reference proteome</keyword>
<dbReference type="PATRIC" id="fig|1341683.3.peg.1490"/>
<dbReference type="Pfam" id="PF04268">
    <property type="entry name" value="SoxG"/>
    <property type="match status" value="1"/>
</dbReference>
<dbReference type="InterPro" id="IPR007375">
    <property type="entry name" value="SoxG"/>
</dbReference>
<organism evidence="1 2">
    <name type="scientific">Acinetobacter brisouii CIP 110357</name>
    <dbReference type="NCBI Taxonomy" id="1341683"/>
    <lineage>
        <taxon>Bacteria</taxon>
        <taxon>Pseudomonadati</taxon>
        <taxon>Pseudomonadota</taxon>
        <taxon>Gammaproteobacteria</taxon>
        <taxon>Moraxellales</taxon>
        <taxon>Moraxellaceae</taxon>
        <taxon>Acinetobacter</taxon>
    </lineage>
</organism>
<dbReference type="Gene3D" id="3.30.1360.120">
    <property type="entry name" value="Probable tRNA modification gtpase trme, domain 1"/>
    <property type="match status" value="1"/>
</dbReference>
<comment type="caution">
    <text evidence="1">The sequence shown here is derived from an EMBL/GenBank/DDBJ whole genome shotgun (WGS) entry which is preliminary data.</text>
</comment>
<dbReference type="HOGENOM" id="CLU_105358_0_0_6"/>
<evidence type="ECO:0000313" key="2">
    <source>
        <dbReference type="Proteomes" id="UP000018418"/>
    </source>
</evidence>
<gene>
    <name evidence="1" type="ORF">P255_01505</name>
</gene>
<dbReference type="RefSeq" id="WP_004900838.1">
    <property type="nucleotide sequence ID" value="NZ_BBTI01000002.1"/>
</dbReference>
<sequence>MMQTLATERSPIAQQPYNTFGRSKREFLSEATSQAERKIQHCAVVDLTNLSRVGFRGLDSAAYLHQFGFSLPERPNHALAQVDGSWIARLSMTEYLVLGSLHDFGERITQLENDWQPDEQYANYLLRRQDSHAWIQLTGQFNSEIMAKLCAVDLSPEVFPVGKVAQTSVARINAIVINVSDLQTQKLNILCDRAAVLYLWQVLQDAISEFGGEISGIEGLI</sequence>
<dbReference type="SUPFAM" id="SSF103025">
    <property type="entry name" value="Folate-binding domain"/>
    <property type="match status" value="1"/>
</dbReference>
<dbReference type="InterPro" id="IPR027266">
    <property type="entry name" value="TrmE/GcvT-like"/>
</dbReference>
<accession>V2UQS1</accession>
<dbReference type="EMBL" id="AYEU01000006">
    <property type="protein sequence ID" value="ESK51005.1"/>
    <property type="molecule type" value="Genomic_DNA"/>
</dbReference>
<dbReference type="Proteomes" id="UP000018418">
    <property type="component" value="Unassembled WGS sequence"/>
</dbReference>
<dbReference type="AlphaFoldDB" id="V2UQS1"/>
<dbReference type="OrthoDB" id="9179874at2"/>